<dbReference type="AlphaFoldDB" id="A0AAD4ZN02"/>
<sequence length="229" mass="25519">MGGSIRKAWRQRGKLKHLLQDQAITHGGDGIALGRGSTADRCGSIYGALRRRKAYGDYNLWWYGSKGCSGIRGHDLGHGVRRWSHGLGLGAVIRMASQPEVTISDLVALKQSEEKPAQDFITELEDKASKYEELLREEQQKRNYSKGTYYKTPSSSVHLVEVESEDDQENTEEVKVAVAKIAKLKDLISCKALTKSPKDQKPPPFIGGFVPNKPAQNKVYSFDKSRRSV</sequence>
<organism evidence="1 2">
    <name type="scientific">Prunus dulcis</name>
    <name type="common">Almond</name>
    <name type="synonym">Amygdalus dulcis</name>
    <dbReference type="NCBI Taxonomy" id="3755"/>
    <lineage>
        <taxon>Eukaryota</taxon>
        <taxon>Viridiplantae</taxon>
        <taxon>Streptophyta</taxon>
        <taxon>Embryophyta</taxon>
        <taxon>Tracheophyta</taxon>
        <taxon>Spermatophyta</taxon>
        <taxon>Magnoliopsida</taxon>
        <taxon>eudicotyledons</taxon>
        <taxon>Gunneridae</taxon>
        <taxon>Pentapetalae</taxon>
        <taxon>rosids</taxon>
        <taxon>fabids</taxon>
        <taxon>Rosales</taxon>
        <taxon>Rosaceae</taxon>
        <taxon>Amygdaloideae</taxon>
        <taxon>Amygdaleae</taxon>
        <taxon>Prunus</taxon>
    </lineage>
</organism>
<protein>
    <submittedName>
        <fullName evidence="1">Uncharacterized protein</fullName>
    </submittedName>
</protein>
<accession>A0AAD4ZN02</accession>
<name>A0AAD4ZN02_PRUDU</name>
<reference evidence="1 2" key="1">
    <citation type="journal article" date="2022" name="G3 (Bethesda)">
        <title>Whole-genome sequence and methylome profiling of the almond [Prunus dulcis (Mill.) D.A. Webb] cultivar 'Nonpareil'.</title>
        <authorList>
            <person name="D'Amico-Willman K.M."/>
            <person name="Ouma W.Z."/>
            <person name="Meulia T."/>
            <person name="Sideli G.M."/>
            <person name="Gradziel T.M."/>
            <person name="Fresnedo-Ramirez J."/>
        </authorList>
    </citation>
    <scope>NUCLEOTIDE SEQUENCE [LARGE SCALE GENOMIC DNA]</scope>
    <source>
        <strain evidence="1">Clone GOH B32 T37-40</strain>
    </source>
</reference>
<comment type="caution">
    <text evidence="1">The sequence shown here is derived from an EMBL/GenBank/DDBJ whole genome shotgun (WGS) entry which is preliminary data.</text>
</comment>
<dbReference type="Proteomes" id="UP001054821">
    <property type="component" value="Chromosome 1"/>
</dbReference>
<gene>
    <name evidence="1" type="ORF">L3X38_003902</name>
</gene>
<keyword evidence="2" id="KW-1185">Reference proteome</keyword>
<dbReference type="EMBL" id="JAJFAZ020000001">
    <property type="protein sequence ID" value="KAI5351011.1"/>
    <property type="molecule type" value="Genomic_DNA"/>
</dbReference>
<evidence type="ECO:0000313" key="2">
    <source>
        <dbReference type="Proteomes" id="UP001054821"/>
    </source>
</evidence>
<proteinExistence type="predicted"/>
<evidence type="ECO:0000313" key="1">
    <source>
        <dbReference type="EMBL" id="KAI5351011.1"/>
    </source>
</evidence>